<dbReference type="GO" id="GO:0030289">
    <property type="term" value="C:protein phosphatase 4 complex"/>
    <property type="evidence" value="ECO:0007669"/>
    <property type="project" value="InterPro"/>
</dbReference>
<dbReference type="AlphaFoldDB" id="A0A9R1TFA3"/>
<proteinExistence type="inferred from homology"/>
<feature type="compositionally biased region" description="Polar residues" evidence="2">
    <location>
        <begin position="203"/>
        <end position="229"/>
    </location>
</feature>
<feature type="compositionally biased region" description="Basic and acidic residues" evidence="2">
    <location>
        <begin position="161"/>
        <end position="177"/>
    </location>
</feature>
<dbReference type="Proteomes" id="UP000694866">
    <property type="component" value="Unplaced"/>
</dbReference>
<evidence type="ECO:0000313" key="3">
    <source>
        <dbReference type="Proteomes" id="UP000694866"/>
    </source>
</evidence>
<dbReference type="GeneID" id="105269468"/>
<feature type="region of interest" description="Disordered" evidence="2">
    <location>
        <begin position="137"/>
        <end position="491"/>
    </location>
</feature>
<evidence type="ECO:0000256" key="1">
    <source>
        <dbReference type="ARBA" id="ARBA00009207"/>
    </source>
</evidence>
<dbReference type="GO" id="GO:0005634">
    <property type="term" value="C:nucleus"/>
    <property type="evidence" value="ECO:0007669"/>
    <property type="project" value="TreeGrafter"/>
</dbReference>
<feature type="compositionally biased region" description="Basic and acidic residues" evidence="2">
    <location>
        <begin position="339"/>
        <end position="370"/>
    </location>
</feature>
<feature type="compositionally biased region" description="Acidic residues" evidence="2">
    <location>
        <begin position="414"/>
        <end position="425"/>
    </location>
</feature>
<accession>A0A9R1TFA3</accession>
<dbReference type="Pfam" id="PF09184">
    <property type="entry name" value="PPP4R2"/>
    <property type="match status" value="1"/>
</dbReference>
<feature type="compositionally biased region" description="Acidic residues" evidence="2">
    <location>
        <begin position="611"/>
        <end position="623"/>
    </location>
</feature>
<dbReference type="PANTHER" id="PTHR16487">
    <property type="entry name" value="PPP4R2-RELATED PROTEIN"/>
    <property type="match status" value="1"/>
</dbReference>
<reference evidence="4" key="1">
    <citation type="submission" date="2025-08" db="UniProtKB">
        <authorList>
            <consortium name="RefSeq"/>
        </authorList>
    </citation>
    <scope>IDENTIFICATION</scope>
    <source>
        <strain evidence="4">USDA-PBARC FA_bdor</strain>
        <tissue evidence="4">Whole organism</tissue>
    </source>
</reference>
<evidence type="ECO:0000313" key="4">
    <source>
        <dbReference type="RefSeq" id="XP_011308046.1"/>
    </source>
</evidence>
<dbReference type="GO" id="GO:0005737">
    <property type="term" value="C:cytoplasm"/>
    <property type="evidence" value="ECO:0007669"/>
    <property type="project" value="TreeGrafter"/>
</dbReference>
<keyword evidence="3" id="KW-1185">Reference proteome</keyword>
<protein>
    <submittedName>
        <fullName evidence="4">Serine/threonine-protein phosphatase 4 regulatory subunit 2</fullName>
    </submittedName>
</protein>
<feature type="compositionally biased region" description="Basic and acidic residues" evidence="2">
    <location>
        <begin position="184"/>
        <end position="200"/>
    </location>
</feature>
<evidence type="ECO:0000256" key="2">
    <source>
        <dbReference type="SAM" id="MobiDB-lite"/>
    </source>
</evidence>
<sequence>MENPEEVLQALDEFQKLRPSEIPRELEDYLCFVAKTGDPVYQWSLIKPLFREKLVRVMTDFYESCPTLDLAASPNIEQFNYDSMKGNLLDLLESFANAPFTVQRICELLTSPRKEYNRVDKFMRAIEKNILVVSTREPGPAARRSENGDSMINGSMDEESSATHHEVEMESWVKDCTGDVPEEADPKRSEESVIQEKQEPRGNLNNFSDTSGTLSSSQHEPTLCSNPQNAVPDVSGIVGDVPEAIMNEDTSSQPSLDSESDDSDLSNSRKLTFQSRDFGKDKPEERIEERDEERAGVRDDDKADEKDEKDEEKATGEDEKPLEEVHKVEQGKLNFGGHQHPDLSIDDPILEKRARLDDGTSSETDSRESVVIDSSEMRAASPGVKGDPLNSCEGGDDKSEGEAPVAEPQVLSGEENDAEPEPEVPEVERNHEGIETDFQELPEHHIKGTNSTEPEVITESKKDEQSEQETVEPIVEEPTIEEPERDEEAEETGGVVIQEAMDDDTKSGNTMVPDPIPIIEEPKEESFVTSTEETSIAEIVEAKSPVIGESDNEVGTSKEGLVDVEELCEPLQQDNIDDVSVVERANEEEKEVAVSMDVDSEDAMPIIQQDEPMEEESGDQLKS</sequence>
<feature type="compositionally biased region" description="Acidic residues" evidence="2">
    <location>
        <begin position="466"/>
        <end position="491"/>
    </location>
</feature>
<dbReference type="RefSeq" id="XP_011308046.1">
    <property type="nucleotide sequence ID" value="XM_011309744.1"/>
</dbReference>
<dbReference type="PANTHER" id="PTHR16487:SF0">
    <property type="entry name" value="PROTEIN PHOSPHATASE 4 REGULATORY SUBUNIT 2-RELATED"/>
    <property type="match status" value="1"/>
</dbReference>
<dbReference type="GO" id="GO:0019888">
    <property type="term" value="F:protein phosphatase regulator activity"/>
    <property type="evidence" value="ECO:0007669"/>
    <property type="project" value="InterPro"/>
</dbReference>
<dbReference type="InterPro" id="IPR015267">
    <property type="entry name" value="PPP4R2"/>
</dbReference>
<comment type="similarity">
    <text evidence="1">Belongs to the PPP4R2 family.</text>
</comment>
<name>A0A9R1TFA3_9HYME</name>
<dbReference type="KEGG" id="fas:105269468"/>
<organism evidence="3 4">
    <name type="scientific">Fopius arisanus</name>
    <dbReference type="NCBI Taxonomy" id="64838"/>
    <lineage>
        <taxon>Eukaryota</taxon>
        <taxon>Metazoa</taxon>
        <taxon>Ecdysozoa</taxon>
        <taxon>Arthropoda</taxon>
        <taxon>Hexapoda</taxon>
        <taxon>Insecta</taxon>
        <taxon>Pterygota</taxon>
        <taxon>Neoptera</taxon>
        <taxon>Endopterygota</taxon>
        <taxon>Hymenoptera</taxon>
        <taxon>Apocrita</taxon>
        <taxon>Ichneumonoidea</taxon>
        <taxon>Braconidae</taxon>
        <taxon>Opiinae</taxon>
        <taxon>Fopius</taxon>
    </lineage>
</organism>
<feature type="compositionally biased region" description="Basic and acidic residues" evidence="2">
    <location>
        <begin position="277"/>
        <end position="330"/>
    </location>
</feature>
<dbReference type="OrthoDB" id="341898at2759"/>
<gene>
    <name evidence="4" type="primary">LOC105269468</name>
</gene>
<feature type="region of interest" description="Disordered" evidence="2">
    <location>
        <begin position="588"/>
        <end position="623"/>
    </location>
</feature>